<gene>
    <name evidence="1" type="ORF">SLS62_005459</name>
</gene>
<dbReference type="EMBL" id="JAKJXP020000037">
    <property type="protein sequence ID" value="KAK7752491.1"/>
    <property type="molecule type" value="Genomic_DNA"/>
</dbReference>
<evidence type="ECO:0000313" key="1">
    <source>
        <dbReference type="EMBL" id="KAK7752491.1"/>
    </source>
</evidence>
<protein>
    <submittedName>
        <fullName evidence="1">Uncharacterized protein</fullName>
    </submittedName>
</protein>
<dbReference type="Proteomes" id="UP001320420">
    <property type="component" value="Unassembled WGS sequence"/>
</dbReference>
<sequence length="255" mass="28059">MKVSKSIVRNTRKKLGLPSSRDVGTLSHMIRALRDHSSDFVGEPVSAAAISIPHLAALYGDDIQDAFEYLSLAYLEFFPFWNFRPVSATIAAYAGNGWGLCRDYRDVAACEEEELQIPSRFALAVSYTHTSLTTSQAHVASANYLEEGPTLENLLLGYDARHEESYWDAVRHMLRSPVVDSPVRRNISMVLLSGDATEKPEFREVLGEVVDAVSHDGEPEIVDQQPGCSAAIGAAELAKRAIFKQMGELDVVSDL</sequence>
<proteinExistence type="predicted"/>
<evidence type="ECO:0000313" key="2">
    <source>
        <dbReference type="Proteomes" id="UP001320420"/>
    </source>
</evidence>
<comment type="caution">
    <text evidence="1">The sequence shown here is derived from an EMBL/GenBank/DDBJ whole genome shotgun (WGS) entry which is preliminary data.</text>
</comment>
<accession>A0AAN9USJ5</accession>
<reference evidence="1 2" key="1">
    <citation type="submission" date="2024-02" db="EMBL/GenBank/DDBJ databases">
        <title>De novo assembly and annotation of 12 fungi associated with fruit tree decline syndrome in Ontario, Canada.</title>
        <authorList>
            <person name="Sulman M."/>
            <person name="Ellouze W."/>
            <person name="Ilyukhin E."/>
        </authorList>
    </citation>
    <scope>NUCLEOTIDE SEQUENCE [LARGE SCALE GENOMIC DNA]</scope>
    <source>
        <strain evidence="1 2">M11/M66-122</strain>
    </source>
</reference>
<dbReference type="AlphaFoldDB" id="A0AAN9USJ5"/>
<keyword evidence="2" id="KW-1185">Reference proteome</keyword>
<organism evidence="1 2">
    <name type="scientific">Diatrype stigma</name>
    <dbReference type="NCBI Taxonomy" id="117547"/>
    <lineage>
        <taxon>Eukaryota</taxon>
        <taxon>Fungi</taxon>
        <taxon>Dikarya</taxon>
        <taxon>Ascomycota</taxon>
        <taxon>Pezizomycotina</taxon>
        <taxon>Sordariomycetes</taxon>
        <taxon>Xylariomycetidae</taxon>
        <taxon>Xylariales</taxon>
        <taxon>Diatrypaceae</taxon>
        <taxon>Diatrype</taxon>
    </lineage>
</organism>
<name>A0AAN9USJ5_9PEZI</name>